<dbReference type="AlphaFoldDB" id="D0MIT8"/>
<dbReference type="PANTHER" id="PTHR42695:SF5">
    <property type="entry name" value="GLUTAMINE AMIDOTRANSFERASE YLR126C-RELATED"/>
    <property type="match status" value="1"/>
</dbReference>
<dbReference type="PANTHER" id="PTHR42695">
    <property type="entry name" value="GLUTAMINE AMIDOTRANSFERASE YLR126C-RELATED"/>
    <property type="match status" value="1"/>
</dbReference>
<name>D0MIT8_RHOM4</name>
<dbReference type="Pfam" id="PF00117">
    <property type="entry name" value="GATase"/>
    <property type="match status" value="1"/>
</dbReference>
<dbReference type="KEGG" id="rmr:Rmar_1509"/>
<dbReference type="GO" id="GO:0016740">
    <property type="term" value="F:transferase activity"/>
    <property type="evidence" value="ECO:0007669"/>
    <property type="project" value="UniProtKB-KW"/>
</dbReference>
<evidence type="ECO:0000313" key="2">
    <source>
        <dbReference type="EMBL" id="ACY48396.1"/>
    </source>
</evidence>
<keyword evidence="3" id="KW-1185">Reference proteome</keyword>
<keyword evidence="2" id="KW-0808">Transferase</keyword>
<accession>D0MIT8</accession>
<dbReference type="InterPro" id="IPR017926">
    <property type="entry name" value="GATASE"/>
</dbReference>
<dbReference type="eggNOG" id="COG0518">
    <property type="taxonomic scope" value="Bacteria"/>
</dbReference>
<dbReference type="RefSeq" id="WP_012844007.1">
    <property type="nucleotide sequence ID" value="NC_013501.1"/>
</dbReference>
<dbReference type="OrthoDB" id="639921at2"/>
<keyword evidence="2" id="KW-0315">Glutamine amidotransferase</keyword>
<dbReference type="SUPFAM" id="SSF52317">
    <property type="entry name" value="Class I glutamine amidotransferase-like"/>
    <property type="match status" value="1"/>
</dbReference>
<dbReference type="InterPro" id="IPR029062">
    <property type="entry name" value="Class_I_gatase-like"/>
</dbReference>
<organism evidence="2 3">
    <name type="scientific">Rhodothermus marinus (strain ATCC 43812 / DSM 4252 / R-10)</name>
    <name type="common">Rhodothermus obamensis</name>
    <dbReference type="NCBI Taxonomy" id="518766"/>
    <lineage>
        <taxon>Bacteria</taxon>
        <taxon>Pseudomonadati</taxon>
        <taxon>Rhodothermota</taxon>
        <taxon>Rhodothermia</taxon>
        <taxon>Rhodothermales</taxon>
        <taxon>Rhodothermaceae</taxon>
        <taxon>Rhodothermus</taxon>
    </lineage>
</organism>
<dbReference type="CDD" id="cd01741">
    <property type="entry name" value="GATase1_1"/>
    <property type="match status" value="1"/>
</dbReference>
<feature type="domain" description="Glutamine amidotransferase" evidence="1">
    <location>
        <begin position="54"/>
        <end position="193"/>
    </location>
</feature>
<dbReference type="PROSITE" id="PS51273">
    <property type="entry name" value="GATASE_TYPE_1"/>
    <property type="match status" value="1"/>
</dbReference>
<dbReference type="Proteomes" id="UP000002221">
    <property type="component" value="Chromosome"/>
</dbReference>
<dbReference type="STRING" id="518766.Rmar_1509"/>
<sequence length="241" mass="27377">MPSAIRVLLIQARRLPEIERQEQQCFLECGRLRPDQLRCVNVTRDALHPDLLDGIDAVLLGGSGEFSATERYPWTESLQTLLLGAADRNLPMFGSCWGHQTLAVTFGSEVRRDPDHAEFGSGEVALAEAGRHDPVFRYLPDRFRVNMGHRDRVVALPPGGIELARNAQPFQAFRLTDRPIYGTQFHSELNARRLRERLQAYRDLYIDVLGPEGFRQAMQAATTPEADELVYRFLCTYTAHR</sequence>
<evidence type="ECO:0000313" key="3">
    <source>
        <dbReference type="Proteomes" id="UP000002221"/>
    </source>
</evidence>
<reference evidence="2 3" key="1">
    <citation type="journal article" date="2009" name="Stand. Genomic Sci.">
        <title>Complete genome sequence of Rhodothermus marinus type strain (R-10).</title>
        <authorList>
            <person name="Nolan M."/>
            <person name="Tindall B.J."/>
            <person name="Pomrenke H."/>
            <person name="Lapidus A."/>
            <person name="Copeland A."/>
            <person name="Glavina Del Rio T."/>
            <person name="Lucas S."/>
            <person name="Chen F."/>
            <person name="Tice H."/>
            <person name="Cheng J.F."/>
            <person name="Saunders E."/>
            <person name="Han C."/>
            <person name="Bruce D."/>
            <person name="Goodwin L."/>
            <person name="Chain P."/>
            <person name="Pitluck S."/>
            <person name="Ovchinikova G."/>
            <person name="Pati A."/>
            <person name="Ivanova N."/>
            <person name="Mavromatis K."/>
            <person name="Chen A."/>
            <person name="Palaniappan K."/>
            <person name="Land M."/>
            <person name="Hauser L."/>
            <person name="Chang Y.J."/>
            <person name="Jeffries C.D."/>
            <person name="Brettin T."/>
            <person name="Goker M."/>
            <person name="Bristow J."/>
            <person name="Eisen J.A."/>
            <person name="Markowitz V."/>
            <person name="Hugenholtz P."/>
            <person name="Kyrpides N.C."/>
            <person name="Klenk H.P."/>
            <person name="Detter J.C."/>
        </authorList>
    </citation>
    <scope>NUCLEOTIDE SEQUENCE [LARGE SCALE GENOMIC DNA]</scope>
    <source>
        <strain evidence="3">ATCC 43812 / DSM 4252 / R-10</strain>
    </source>
</reference>
<proteinExistence type="predicted"/>
<dbReference type="InterPro" id="IPR044992">
    <property type="entry name" value="ChyE-like"/>
</dbReference>
<gene>
    <name evidence="2" type="ordered locus">Rmar_1509</name>
</gene>
<dbReference type="Gene3D" id="3.40.50.880">
    <property type="match status" value="1"/>
</dbReference>
<protein>
    <submittedName>
        <fullName evidence="2">Glutamine amidotransferase class-I</fullName>
    </submittedName>
</protein>
<dbReference type="HOGENOM" id="CLU_054974_4_0_10"/>
<dbReference type="EMBL" id="CP001807">
    <property type="protein sequence ID" value="ACY48396.1"/>
    <property type="molecule type" value="Genomic_DNA"/>
</dbReference>
<evidence type="ECO:0000259" key="1">
    <source>
        <dbReference type="Pfam" id="PF00117"/>
    </source>
</evidence>
<dbReference type="GO" id="GO:0005829">
    <property type="term" value="C:cytosol"/>
    <property type="evidence" value="ECO:0007669"/>
    <property type="project" value="TreeGrafter"/>
</dbReference>